<proteinExistence type="predicted"/>
<keyword evidence="7" id="KW-0238">DNA-binding</keyword>
<keyword evidence="6" id="KW-0805">Transcription regulation</keyword>
<evidence type="ECO:0000256" key="6">
    <source>
        <dbReference type="ARBA" id="ARBA00023015"/>
    </source>
</evidence>
<evidence type="ECO:0000256" key="2">
    <source>
        <dbReference type="ARBA" id="ARBA00022723"/>
    </source>
</evidence>
<dbReference type="InterPro" id="IPR013087">
    <property type="entry name" value="Znf_C2H2_type"/>
</dbReference>
<dbReference type="PROSITE" id="PS00028">
    <property type="entry name" value="ZINC_FINGER_C2H2_1"/>
    <property type="match status" value="2"/>
</dbReference>
<dbReference type="GO" id="GO:0005634">
    <property type="term" value="C:nucleus"/>
    <property type="evidence" value="ECO:0007669"/>
    <property type="project" value="UniProtKB-SubCell"/>
</dbReference>
<keyword evidence="14" id="KW-1185">Reference proteome</keyword>
<feature type="non-terminal residue" evidence="13">
    <location>
        <position position="528"/>
    </location>
</feature>
<organism evidence="13 14">
    <name type="scientific">Elysia chlorotica</name>
    <name type="common">Eastern emerald elysia</name>
    <name type="synonym">Sea slug</name>
    <dbReference type="NCBI Taxonomy" id="188477"/>
    <lineage>
        <taxon>Eukaryota</taxon>
        <taxon>Metazoa</taxon>
        <taxon>Spiralia</taxon>
        <taxon>Lophotrochozoa</taxon>
        <taxon>Mollusca</taxon>
        <taxon>Gastropoda</taxon>
        <taxon>Heterobranchia</taxon>
        <taxon>Euthyneura</taxon>
        <taxon>Panpulmonata</taxon>
        <taxon>Sacoglossa</taxon>
        <taxon>Placobranchoidea</taxon>
        <taxon>Plakobranchidae</taxon>
        <taxon>Elysia</taxon>
    </lineage>
</organism>
<dbReference type="OrthoDB" id="8823111at2759"/>
<sequence>DSKRSVSEENVSAFVSSSHSQLPPLSSSAETSTTPTPRKKKVSRLLKSDDNFMYATFKIKPKGGLTQRKPRRKRKCSVVTQESSMGNVVKKRTSVNLDSSLEVLTKQQTLKTSTLWKFHEQYSTSGLDTTYDDVPQATITSANNSVLHTSSNLHPRYVNADLIDIDAPLKTAPVSTGHRPDTLPASCMTCGQTFYKFYTDPRGSCDSCVRATPRVISSSKLFSLTDSPSASPTVSAPHSFSSPLLSSPITTNVSQASSEISFLLLCPQHLYHQHRQCFRSRPFKHPTGNNLYCSICRTKFAKICDYLSHMRQVHDNEKSSSKPGILYNFKPSKYNTDSLPPLKKPQKRLVRPSKTKKYLSHKTLTCPVEDCPHFFREQKEIGDHFLLKHPDLLLCPFNDCTFTCSTQEDLETHICTGHAGVSNYGRSDKVELGATGVSDTDSLTLSVDDDDTNSLEETTFGAVQHLRTKLPPGVTEASVENHVTTLSQSVSEKPLQCEFCDYRCRQKNALSWHMRKHPEVAGQYRKYN</sequence>
<evidence type="ECO:0000256" key="7">
    <source>
        <dbReference type="ARBA" id="ARBA00023125"/>
    </source>
</evidence>
<evidence type="ECO:0000256" key="10">
    <source>
        <dbReference type="PROSITE-ProRule" id="PRU00042"/>
    </source>
</evidence>
<evidence type="ECO:0000313" key="13">
    <source>
        <dbReference type="EMBL" id="RUS69644.1"/>
    </source>
</evidence>
<dbReference type="InterPro" id="IPR056438">
    <property type="entry name" value="Znf-C2H2_CTCF"/>
</dbReference>
<dbReference type="PANTHER" id="PTHR46179">
    <property type="entry name" value="ZINC FINGER PROTEIN"/>
    <property type="match status" value="1"/>
</dbReference>
<dbReference type="GO" id="GO:0008270">
    <property type="term" value="F:zinc ion binding"/>
    <property type="evidence" value="ECO:0007669"/>
    <property type="project" value="UniProtKB-KW"/>
</dbReference>
<dbReference type="PANTHER" id="PTHR46179:SF13">
    <property type="entry name" value="C2H2-TYPE DOMAIN-CONTAINING PROTEIN"/>
    <property type="match status" value="1"/>
</dbReference>
<feature type="domain" description="C2H2-type" evidence="12">
    <location>
        <begin position="291"/>
        <end position="319"/>
    </location>
</feature>
<keyword evidence="8" id="KW-0804">Transcription</keyword>
<evidence type="ECO:0000256" key="9">
    <source>
        <dbReference type="ARBA" id="ARBA00023242"/>
    </source>
</evidence>
<protein>
    <recommendedName>
        <fullName evidence="12">C2H2-type domain-containing protein</fullName>
    </recommendedName>
</protein>
<keyword evidence="4 10" id="KW-0863">Zinc-finger</keyword>
<keyword evidence="3" id="KW-0677">Repeat</keyword>
<comment type="caution">
    <text evidence="13">The sequence shown here is derived from an EMBL/GenBank/DDBJ whole genome shotgun (WGS) entry which is preliminary data.</text>
</comment>
<reference evidence="13 14" key="1">
    <citation type="submission" date="2019-01" db="EMBL/GenBank/DDBJ databases">
        <title>A draft genome assembly of the solar-powered sea slug Elysia chlorotica.</title>
        <authorList>
            <person name="Cai H."/>
            <person name="Li Q."/>
            <person name="Fang X."/>
            <person name="Li J."/>
            <person name="Curtis N.E."/>
            <person name="Altenburger A."/>
            <person name="Shibata T."/>
            <person name="Feng M."/>
            <person name="Maeda T."/>
            <person name="Schwartz J.A."/>
            <person name="Shigenobu S."/>
            <person name="Lundholm N."/>
            <person name="Nishiyama T."/>
            <person name="Yang H."/>
            <person name="Hasebe M."/>
            <person name="Li S."/>
            <person name="Pierce S.K."/>
            <person name="Wang J."/>
        </authorList>
    </citation>
    <scope>NUCLEOTIDE SEQUENCE [LARGE SCALE GENOMIC DNA]</scope>
    <source>
        <strain evidence="13">EC2010</strain>
        <tissue evidence="13">Whole organism of an adult</tissue>
    </source>
</reference>
<feature type="non-terminal residue" evidence="13">
    <location>
        <position position="1"/>
    </location>
</feature>
<evidence type="ECO:0000259" key="12">
    <source>
        <dbReference type="PROSITE" id="PS50157"/>
    </source>
</evidence>
<feature type="region of interest" description="Disordered" evidence="11">
    <location>
        <begin position="1"/>
        <end position="41"/>
    </location>
</feature>
<keyword evidence="2" id="KW-0479">Metal-binding</keyword>
<comment type="subcellular location">
    <subcellularLocation>
        <location evidence="1">Nucleus</location>
    </subcellularLocation>
</comment>
<dbReference type="EMBL" id="RQTK01001615">
    <property type="protein sequence ID" value="RUS69644.1"/>
    <property type="molecule type" value="Genomic_DNA"/>
</dbReference>
<dbReference type="GO" id="GO:0003677">
    <property type="term" value="F:DNA binding"/>
    <property type="evidence" value="ECO:0007669"/>
    <property type="project" value="UniProtKB-KW"/>
</dbReference>
<dbReference type="SMART" id="SM00355">
    <property type="entry name" value="ZnF_C2H2"/>
    <property type="match status" value="4"/>
</dbReference>
<gene>
    <name evidence="13" type="ORF">EGW08_022595</name>
</gene>
<keyword evidence="9" id="KW-0539">Nucleus</keyword>
<dbReference type="PROSITE" id="PS50157">
    <property type="entry name" value="ZINC_FINGER_C2H2_2"/>
    <property type="match status" value="1"/>
</dbReference>
<evidence type="ECO:0000256" key="3">
    <source>
        <dbReference type="ARBA" id="ARBA00022737"/>
    </source>
</evidence>
<dbReference type="GO" id="GO:0006357">
    <property type="term" value="P:regulation of transcription by RNA polymerase II"/>
    <property type="evidence" value="ECO:0007669"/>
    <property type="project" value="TreeGrafter"/>
</dbReference>
<dbReference type="SUPFAM" id="SSF57667">
    <property type="entry name" value="beta-beta-alpha zinc fingers"/>
    <property type="match status" value="1"/>
</dbReference>
<accession>A0A433SKI8</accession>
<dbReference type="STRING" id="188477.A0A433SKI8"/>
<evidence type="ECO:0000256" key="5">
    <source>
        <dbReference type="ARBA" id="ARBA00022833"/>
    </source>
</evidence>
<name>A0A433SKI8_ELYCH</name>
<evidence type="ECO:0000256" key="8">
    <source>
        <dbReference type="ARBA" id="ARBA00023163"/>
    </source>
</evidence>
<dbReference type="FunFam" id="3.30.160.60:FF:000614">
    <property type="entry name" value="Zinc finger protein 142"/>
    <property type="match status" value="1"/>
</dbReference>
<dbReference type="Gene3D" id="3.30.160.60">
    <property type="entry name" value="Classic Zinc Finger"/>
    <property type="match status" value="1"/>
</dbReference>
<keyword evidence="5" id="KW-0862">Zinc</keyword>
<evidence type="ECO:0000256" key="1">
    <source>
        <dbReference type="ARBA" id="ARBA00004123"/>
    </source>
</evidence>
<evidence type="ECO:0000313" key="14">
    <source>
        <dbReference type="Proteomes" id="UP000271974"/>
    </source>
</evidence>
<evidence type="ECO:0000256" key="11">
    <source>
        <dbReference type="SAM" id="MobiDB-lite"/>
    </source>
</evidence>
<dbReference type="InterPro" id="IPR051061">
    <property type="entry name" value="Zinc_finger_trans_reg"/>
</dbReference>
<dbReference type="AlphaFoldDB" id="A0A433SKI8"/>
<dbReference type="Pfam" id="PF23611">
    <property type="entry name" value="zf-C2H2_16"/>
    <property type="match status" value="1"/>
</dbReference>
<dbReference type="Proteomes" id="UP000271974">
    <property type="component" value="Unassembled WGS sequence"/>
</dbReference>
<dbReference type="InterPro" id="IPR036236">
    <property type="entry name" value="Znf_C2H2_sf"/>
</dbReference>
<evidence type="ECO:0000256" key="4">
    <source>
        <dbReference type="ARBA" id="ARBA00022771"/>
    </source>
</evidence>
<feature type="compositionally biased region" description="Low complexity" evidence="11">
    <location>
        <begin position="16"/>
        <end position="36"/>
    </location>
</feature>